<dbReference type="EMBL" id="BTGU01000068">
    <property type="protein sequence ID" value="GMN57050.1"/>
    <property type="molecule type" value="Genomic_DNA"/>
</dbReference>
<sequence length="86" mass="9512">MPKTSGTTPNAIVRIRMYLHDYSAVVHLQKEKYLEVIGTPVRCLPRASSEVVNSGRVTRLPGKSLLVGSSRVNGIRFKRMDISASN</sequence>
<reference evidence="1" key="1">
    <citation type="submission" date="2023-07" db="EMBL/GenBank/DDBJ databases">
        <title>draft genome sequence of fig (Ficus carica).</title>
        <authorList>
            <person name="Takahashi T."/>
            <person name="Nishimura K."/>
        </authorList>
    </citation>
    <scope>NUCLEOTIDE SEQUENCE</scope>
</reference>
<evidence type="ECO:0000313" key="2">
    <source>
        <dbReference type="Proteomes" id="UP001187192"/>
    </source>
</evidence>
<evidence type="ECO:0000313" key="1">
    <source>
        <dbReference type="EMBL" id="GMN57050.1"/>
    </source>
</evidence>
<accession>A0AA88IXN2</accession>
<protein>
    <submittedName>
        <fullName evidence="1">Uncharacterized protein</fullName>
    </submittedName>
</protein>
<keyword evidence="2" id="KW-1185">Reference proteome</keyword>
<organism evidence="1 2">
    <name type="scientific">Ficus carica</name>
    <name type="common">Common fig</name>
    <dbReference type="NCBI Taxonomy" id="3494"/>
    <lineage>
        <taxon>Eukaryota</taxon>
        <taxon>Viridiplantae</taxon>
        <taxon>Streptophyta</taxon>
        <taxon>Embryophyta</taxon>
        <taxon>Tracheophyta</taxon>
        <taxon>Spermatophyta</taxon>
        <taxon>Magnoliopsida</taxon>
        <taxon>eudicotyledons</taxon>
        <taxon>Gunneridae</taxon>
        <taxon>Pentapetalae</taxon>
        <taxon>rosids</taxon>
        <taxon>fabids</taxon>
        <taxon>Rosales</taxon>
        <taxon>Moraceae</taxon>
        <taxon>Ficeae</taxon>
        <taxon>Ficus</taxon>
    </lineage>
</organism>
<dbReference type="Proteomes" id="UP001187192">
    <property type="component" value="Unassembled WGS sequence"/>
</dbReference>
<comment type="caution">
    <text evidence="1">The sequence shown here is derived from an EMBL/GenBank/DDBJ whole genome shotgun (WGS) entry which is preliminary data.</text>
</comment>
<gene>
    <name evidence="1" type="ORF">TIFTF001_026161</name>
</gene>
<name>A0AA88IXN2_FICCA</name>
<dbReference type="AlphaFoldDB" id="A0AA88IXN2"/>
<proteinExistence type="predicted"/>